<keyword evidence="3" id="KW-1185">Reference proteome</keyword>
<proteinExistence type="predicted"/>
<dbReference type="AlphaFoldDB" id="A0A318JB31"/>
<dbReference type="RefSeq" id="WP_110254707.1">
    <property type="nucleotide sequence ID" value="NZ_QJKB01000002.1"/>
</dbReference>
<dbReference type="SUPFAM" id="SSF56935">
    <property type="entry name" value="Porins"/>
    <property type="match status" value="1"/>
</dbReference>
<evidence type="ECO:0000313" key="2">
    <source>
        <dbReference type="EMBL" id="PXX45257.1"/>
    </source>
</evidence>
<feature type="signal peptide" evidence="1">
    <location>
        <begin position="1"/>
        <end position="21"/>
    </location>
</feature>
<dbReference type="EMBL" id="QJKB01000002">
    <property type="protein sequence ID" value="PXX45257.1"/>
    <property type="molecule type" value="Genomic_DNA"/>
</dbReference>
<feature type="chain" id="PRO_5016329653" description="Porin" evidence="1">
    <location>
        <begin position="22"/>
        <end position="397"/>
    </location>
</feature>
<dbReference type="Proteomes" id="UP000247792">
    <property type="component" value="Unassembled WGS sequence"/>
</dbReference>
<evidence type="ECO:0008006" key="4">
    <source>
        <dbReference type="Google" id="ProtNLM"/>
    </source>
</evidence>
<protein>
    <recommendedName>
        <fullName evidence="4">Porin</fullName>
    </recommendedName>
</protein>
<name>A0A318JB31_9BURK</name>
<gene>
    <name evidence="2" type="ORF">DFR42_102485</name>
</gene>
<sequence>MKLKPFITLLAMTSAVSAAWAQDTSNITISGFGTAALTRSNSSDAEFARPNQLAGVTSGAKTGVDSNLGLQVTAKMNDWLSFTGQGLVRKNVTDNFGAELAWAFAKAKVSDNLNIRVGRVGLPVYMISDYRNVGYANTMLRPPVEMYTQVTLESLDGADVLYQTNLGDTAVTAQVAYGVTDSDNRGGFTAKFKKVSSINIVAENGPFTLRFGRVDANVTVDNSTNLNTLVSGLTKFGFASAANAIAVNDTKASFTSVGLGVDWKSMVVQAEYGKRKSASLSIADTTSWYTMFGYRMGAFLPYFVHASATQDSPRTVAGLPNAGPLLPYTLGANGLASASPIQTSNSIGVRWDFHKSAALKLQLDRMSPENGPGVFINAKPGFKGPVTVFAAAVDFVF</sequence>
<evidence type="ECO:0000313" key="3">
    <source>
        <dbReference type="Proteomes" id="UP000247792"/>
    </source>
</evidence>
<organism evidence="2 3">
    <name type="scientific">Undibacterium pigrum</name>
    <dbReference type="NCBI Taxonomy" id="401470"/>
    <lineage>
        <taxon>Bacteria</taxon>
        <taxon>Pseudomonadati</taxon>
        <taxon>Pseudomonadota</taxon>
        <taxon>Betaproteobacteria</taxon>
        <taxon>Burkholderiales</taxon>
        <taxon>Oxalobacteraceae</taxon>
        <taxon>Undibacterium</taxon>
    </lineage>
</organism>
<reference evidence="2 3" key="1">
    <citation type="submission" date="2018-05" db="EMBL/GenBank/DDBJ databases">
        <title>Genomic Encyclopedia of Type Strains, Phase IV (KMG-IV): sequencing the most valuable type-strain genomes for metagenomic binning, comparative biology and taxonomic classification.</title>
        <authorList>
            <person name="Goeker M."/>
        </authorList>
    </citation>
    <scope>NUCLEOTIDE SEQUENCE [LARGE SCALE GENOMIC DNA]</scope>
    <source>
        <strain evidence="2 3">DSM 19792</strain>
    </source>
</reference>
<evidence type="ECO:0000256" key="1">
    <source>
        <dbReference type="SAM" id="SignalP"/>
    </source>
</evidence>
<dbReference type="OrthoDB" id="197869at2"/>
<keyword evidence="1" id="KW-0732">Signal</keyword>
<comment type="caution">
    <text evidence="2">The sequence shown here is derived from an EMBL/GenBank/DDBJ whole genome shotgun (WGS) entry which is preliminary data.</text>
</comment>
<accession>A0A318JB31</accession>